<dbReference type="EMBL" id="LKCM01000230">
    <property type="protein sequence ID" value="KPQ42477.1"/>
    <property type="molecule type" value="Genomic_DNA"/>
</dbReference>
<evidence type="ECO:0000313" key="2">
    <source>
        <dbReference type="EMBL" id="KPQ42477.1"/>
    </source>
</evidence>
<reference evidence="2 3" key="1">
    <citation type="submission" date="2015-09" db="EMBL/GenBank/DDBJ databases">
        <title>A metagenomics-based metabolic model of nitrate-dependent anaerobic oxidation of methane by Methanoperedens-like archaea.</title>
        <authorList>
            <person name="Arshad A."/>
            <person name="Speth D.R."/>
            <person name="De Graaf R.M."/>
            <person name="Op Den Camp H.J."/>
            <person name="Jetten M.S."/>
            <person name="Welte C.U."/>
        </authorList>
    </citation>
    <scope>NUCLEOTIDE SEQUENCE [LARGE SCALE GENOMIC DNA]</scope>
</reference>
<gene>
    <name evidence="2" type="ORF">MPEBLZ_02935</name>
</gene>
<sequence length="147" mass="17086">MNAFKKIRLWLGWCPNANMNRKITMQREIEIPEMDFYSKPPLFSPILLKDAYFMGITKETVISIPIVLILILLYFLRFSFFFESYSVYLILLSVVLLQLIVSKAGIEISDRSIKVKTILSPLMGSTFEFNRWGAPGKNHWEPDVDNC</sequence>
<protein>
    <submittedName>
        <fullName evidence="2">Uncharacterized protein</fullName>
    </submittedName>
</protein>
<keyword evidence="1" id="KW-0472">Membrane</keyword>
<dbReference type="Proteomes" id="UP000050360">
    <property type="component" value="Unassembled WGS sequence"/>
</dbReference>
<dbReference type="AlphaFoldDB" id="A0A0P8DXP3"/>
<proteinExistence type="predicted"/>
<evidence type="ECO:0000313" key="3">
    <source>
        <dbReference type="Proteomes" id="UP000050360"/>
    </source>
</evidence>
<evidence type="ECO:0000256" key="1">
    <source>
        <dbReference type="SAM" id="Phobius"/>
    </source>
</evidence>
<keyword evidence="1" id="KW-1133">Transmembrane helix</keyword>
<feature type="transmembrane region" description="Helical" evidence="1">
    <location>
        <begin position="61"/>
        <end position="80"/>
    </location>
</feature>
<keyword evidence="1" id="KW-0812">Transmembrane</keyword>
<accession>A0A0P8DXP3</accession>
<name>A0A0P8DXP3_9EURY</name>
<comment type="caution">
    <text evidence="2">The sequence shown here is derived from an EMBL/GenBank/DDBJ whole genome shotgun (WGS) entry which is preliminary data.</text>
</comment>
<organism evidence="2 3">
    <name type="scientific">Candidatus Methanoperedens nitratireducens</name>
    <dbReference type="NCBI Taxonomy" id="1392998"/>
    <lineage>
        <taxon>Archaea</taxon>
        <taxon>Methanobacteriati</taxon>
        <taxon>Methanobacteriota</taxon>
        <taxon>Stenosarchaea group</taxon>
        <taxon>Methanomicrobia</taxon>
        <taxon>Methanosarcinales</taxon>
        <taxon>ANME-2 cluster</taxon>
        <taxon>Candidatus Methanoperedentaceae</taxon>
        <taxon>Candidatus Methanoperedens</taxon>
    </lineage>
</organism>
<feature type="transmembrane region" description="Helical" evidence="1">
    <location>
        <begin position="86"/>
        <end position="106"/>
    </location>
</feature>